<protein>
    <submittedName>
        <fullName evidence="2">Uncharacterized protein</fullName>
    </submittedName>
</protein>
<dbReference type="Proteomes" id="UP000275267">
    <property type="component" value="Unassembled WGS sequence"/>
</dbReference>
<accession>A0A3L6PB05</accession>
<gene>
    <name evidence="2" type="ORF">C2845_PMPSC055579</name>
</gene>
<evidence type="ECO:0000313" key="3">
    <source>
        <dbReference type="Proteomes" id="UP000275267"/>
    </source>
</evidence>
<reference evidence="3" key="1">
    <citation type="journal article" date="2019" name="Nat. Commun.">
        <title>The genome of broomcorn millet.</title>
        <authorList>
            <person name="Zou C."/>
            <person name="Miki D."/>
            <person name="Li D."/>
            <person name="Tang Q."/>
            <person name="Xiao L."/>
            <person name="Rajput S."/>
            <person name="Deng P."/>
            <person name="Jia W."/>
            <person name="Huang R."/>
            <person name="Zhang M."/>
            <person name="Sun Y."/>
            <person name="Hu J."/>
            <person name="Fu X."/>
            <person name="Schnable P.S."/>
            <person name="Li F."/>
            <person name="Zhang H."/>
            <person name="Feng B."/>
            <person name="Zhu X."/>
            <person name="Liu R."/>
            <person name="Schnable J.C."/>
            <person name="Zhu J.-K."/>
            <person name="Zhang H."/>
        </authorList>
    </citation>
    <scope>NUCLEOTIDE SEQUENCE [LARGE SCALE GENOMIC DNA]</scope>
</reference>
<feature type="compositionally biased region" description="Low complexity" evidence="1">
    <location>
        <begin position="28"/>
        <end position="38"/>
    </location>
</feature>
<dbReference type="EMBL" id="PQIB02000375">
    <property type="protein sequence ID" value="RLM51068.1"/>
    <property type="molecule type" value="Genomic_DNA"/>
</dbReference>
<evidence type="ECO:0000313" key="2">
    <source>
        <dbReference type="EMBL" id="RLM51068.1"/>
    </source>
</evidence>
<dbReference type="AlphaFoldDB" id="A0A3L6PB05"/>
<feature type="region of interest" description="Disordered" evidence="1">
    <location>
        <begin position="28"/>
        <end position="51"/>
    </location>
</feature>
<keyword evidence="3" id="KW-1185">Reference proteome</keyword>
<sequence length="96" mass="9794">MHGDHPAATTKNTILSFSSAAVTTATATTPAACMAASSNSSHDDGYGGDADGLRAAAVRQRPDLFTEVTIQRPQQASSIGKPGSPTTAPQRPSLLQ</sequence>
<evidence type="ECO:0000256" key="1">
    <source>
        <dbReference type="SAM" id="MobiDB-lite"/>
    </source>
</evidence>
<name>A0A3L6PB05_PANMI</name>
<proteinExistence type="predicted"/>
<feature type="region of interest" description="Disordered" evidence="1">
    <location>
        <begin position="68"/>
        <end position="96"/>
    </location>
</feature>
<comment type="caution">
    <text evidence="2">The sequence shown here is derived from an EMBL/GenBank/DDBJ whole genome shotgun (WGS) entry which is preliminary data.</text>
</comment>
<organism evidence="2 3">
    <name type="scientific">Panicum miliaceum</name>
    <name type="common">Proso millet</name>
    <name type="synonym">Broomcorn millet</name>
    <dbReference type="NCBI Taxonomy" id="4540"/>
    <lineage>
        <taxon>Eukaryota</taxon>
        <taxon>Viridiplantae</taxon>
        <taxon>Streptophyta</taxon>
        <taxon>Embryophyta</taxon>
        <taxon>Tracheophyta</taxon>
        <taxon>Spermatophyta</taxon>
        <taxon>Magnoliopsida</taxon>
        <taxon>Liliopsida</taxon>
        <taxon>Poales</taxon>
        <taxon>Poaceae</taxon>
        <taxon>PACMAD clade</taxon>
        <taxon>Panicoideae</taxon>
        <taxon>Panicodae</taxon>
        <taxon>Paniceae</taxon>
        <taxon>Panicinae</taxon>
        <taxon>Panicum</taxon>
        <taxon>Panicum sect. Panicum</taxon>
    </lineage>
</organism>